<evidence type="ECO:0000259" key="7">
    <source>
        <dbReference type="Pfam" id="PF05199"/>
    </source>
</evidence>
<comment type="similarity">
    <text evidence="1">Belongs to the GMC oxidoreductase family.</text>
</comment>
<feature type="domain" description="Glucose-methanol-choline oxidoreductase C-terminal" evidence="7">
    <location>
        <begin position="439"/>
        <end position="564"/>
    </location>
</feature>
<evidence type="ECO:0000259" key="6">
    <source>
        <dbReference type="Pfam" id="PF00732"/>
    </source>
</evidence>
<keyword evidence="2" id="KW-0285">Flavoprotein</keyword>
<evidence type="ECO:0000313" key="8">
    <source>
        <dbReference type="EMBL" id="WOV83869.1"/>
    </source>
</evidence>
<dbReference type="SUPFAM" id="SSF51905">
    <property type="entry name" value="FAD/NAD(P)-binding domain"/>
    <property type="match status" value="1"/>
</dbReference>
<evidence type="ECO:0000256" key="2">
    <source>
        <dbReference type="ARBA" id="ARBA00022630"/>
    </source>
</evidence>
<dbReference type="InterPro" id="IPR036188">
    <property type="entry name" value="FAD/NAD-bd_sf"/>
</dbReference>
<sequence>MGGGTALVKTLPKVDAVIVGSGWAGGIAAAELTKAGHRVVILERGRDKKHEDFIGTKDELRYSKRYDLMQDLNKETITSRNSMDKTALPVRNNSKARLGNNTGGAGVHWNGMSFRWLPYDFEIYSKTVERYGKDKIPKGSTMQDWGITYDELEPYYDKYEKTAGISGEENPIGPPRSDKYPNPPMKETPTIKLFKKATTDLGYHPYHMPSANLSQNYENPDGEKLNGCVYCAFCEEYGCDFGAKADPIGTVLKTAGRTGNLELRNNSNVTQVTHDGKRARGLVYTDTMTGEQFEQPADIVVLAGFVFTNTKLLLVSKIGKPYNPKTGQGIIGKNFTGHYNNLSTYIGARGFFEDKKFNNFMGTGALGATIDDFSGDNEDHTDLKFLHGYEVHYGQLGTRPIANNQVPEGTPAWGKEFKKKSLKYANRNLFITAQSGFLPNKDTYMDLDPTYKDALGNPLLRVTVTYDQQDRERAKAGVARCAEIMKEMGADTMNVDVVKDDIEFDHKFYTDHFFGGAIMGDGPDNSAVNTYSQMWDMENLFVVGGSSFPHNSNYNPTGTIGAFAYLAAEGMNKYLKSGGLLTQAELKKNA</sequence>
<dbReference type="InterPro" id="IPR000172">
    <property type="entry name" value="GMC_OxRdtase_N"/>
</dbReference>
<dbReference type="Pfam" id="PF13450">
    <property type="entry name" value="NAD_binding_8"/>
    <property type="match status" value="1"/>
</dbReference>
<proteinExistence type="inferred from homology"/>
<evidence type="ECO:0000256" key="4">
    <source>
        <dbReference type="ARBA" id="ARBA00023002"/>
    </source>
</evidence>
<protein>
    <submittedName>
        <fullName evidence="8">GMC family oxidoreductase</fullName>
    </submittedName>
</protein>
<feature type="region of interest" description="Disordered" evidence="5">
    <location>
        <begin position="164"/>
        <end position="183"/>
    </location>
</feature>
<accession>A0ABZ0KY84</accession>
<evidence type="ECO:0000256" key="5">
    <source>
        <dbReference type="SAM" id="MobiDB-lite"/>
    </source>
</evidence>
<name>A0ABZ0KY84_9BACL</name>
<evidence type="ECO:0000256" key="1">
    <source>
        <dbReference type="ARBA" id="ARBA00010790"/>
    </source>
</evidence>
<evidence type="ECO:0000256" key="3">
    <source>
        <dbReference type="ARBA" id="ARBA00022827"/>
    </source>
</evidence>
<dbReference type="PANTHER" id="PTHR46056:SF12">
    <property type="entry name" value="LONG-CHAIN-ALCOHOL OXIDASE"/>
    <property type="match status" value="1"/>
</dbReference>
<dbReference type="Gene3D" id="3.50.50.60">
    <property type="entry name" value="FAD/NAD(P)-binding domain"/>
    <property type="match status" value="2"/>
</dbReference>
<dbReference type="EMBL" id="CP116341">
    <property type="protein sequence ID" value="WOV83869.1"/>
    <property type="molecule type" value="Genomic_DNA"/>
</dbReference>
<feature type="domain" description="Glucose-methanol-choline oxidoreductase N-terminal" evidence="6">
    <location>
        <begin position="206"/>
        <end position="339"/>
    </location>
</feature>
<keyword evidence="3" id="KW-0274">FAD</keyword>
<dbReference type="InterPro" id="IPR007867">
    <property type="entry name" value="GMC_OxRtase_C"/>
</dbReference>
<dbReference type="PANTHER" id="PTHR46056">
    <property type="entry name" value="LONG-CHAIN-ALCOHOL OXIDASE"/>
    <property type="match status" value="1"/>
</dbReference>
<gene>
    <name evidence="8" type="ORF">PGH26_13445</name>
</gene>
<dbReference type="Proteomes" id="UP001303532">
    <property type="component" value="Chromosome"/>
</dbReference>
<organism evidence="8 9">
    <name type="scientific">Sporosarcina jeotgali</name>
    <dbReference type="NCBI Taxonomy" id="3020056"/>
    <lineage>
        <taxon>Bacteria</taxon>
        <taxon>Bacillati</taxon>
        <taxon>Bacillota</taxon>
        <taxon>Bacilli</taxon>
        <taxon>Bacillales</taxon>
        <taxon>Caryophanaceae</taxon>
        <taxon>Sporosarcina</taxon>
    </lineage>
</organism>
<dbReference type="Pfam" id="PF00732">
    <property type="entry name" value="GMC_oxred_N"/>
    <property type="match status" value="1"/>
</dbReference>
<keyword evidence="4" id="KW-0560">Oxidoreductase</keyword>
<dbReference type="RefSeq" id="WP_323691558.1">
    <property type="nucleotide sequence ID" value="NZ_CP116341.1"/>
</dbReference>
<keyword evidence="9" id="KW-1185">Reference proteome</keyword>
<evidence type="ECO:0000313" key="9">
    <source>
        <dbReference type="Proteomes" id="UP001303532"/>
    </source>
</evidence>
<dbReference type="Pfam" id="PF05199">
    <property type="entry name" value="GMC_oxred_C"/>
    <property type="match status" value="1"/>
</dbReference>
<reference evidence="8 9" key="1">
    <citation type="submission" date="2023-01" db="EMBL/GenBank/DDBJ databases">
        <title>Sporosarcina sp. nov., isolated from Korean tranditional fermented seafood 'Jeotgal'.</title>
        <authorList>
            <person name="Yang A.-I."/>
        </authorList>
    </citation>
    <scope>NUCLEOTIDE SEQUENCE [LARGE SCALE GENOMIC DNA]</scope>
    <source>
        <strain evidence="8 9">B2O-1</strain>
    </source>
</reference>